<reference evidence="2 3" key="1">
    <citation type="submission" date="2017-09" db="EMBL/GenBank/DDBJ databases">
        <title>Sphingomonas panjinensis sp.nov., isolated from oil-contaminated soil.</title>
        <authorList>
            <person name="Wang L."/>
            <person name="Chen L."/>
        </authorList>
    </citation>
    <scope>NUCLEOTIDE SEQUENCE [LARGE SCALE GENOMIC DNA]</scope>
    <source>
        <strain evidence="2 3">FW-11</strain>
    </source>
</reference>
<sequence>MLTEKRIAKIERAAASGRCPTIIEPECEEEDAICARLEAEFSEMNRRMGGDGQGRRKGAPVRAAAGQGGCLRIRKSASGARRLRHRSVTPMSPSIRTIGPAVPRGRSGAAAVVLRGKEQWSSMRFQKAGAAVPFVAGLALVPAAASAPCARLLLYPHTLEQPPASWVTYAPGGPSVASGGLFDELMTVIKTKRSRHNEIIERA</sequence>
<proteinExistence type="predicted"/>
<evidence type="ECO:0000256" key="1">
    <source>
        <dbReference type="SAM" id="MobiDB-lite"/>
    </source>
</evidence>
<name>A0A2T5G1X4_9SPHN</name>
<organism evidence="2 3">
    <name type="scientific">Sphingomonas oleivorans</name>
    <dbReference type="NCBI Taxonomy" id="1735121"/>
    <lineage>
        <taxon>Bacteria</taxon>
        <taxon>Pseudomonadati</taxon>
        <taxon>Pseudomonadota</taxon>
        <taxon>Alphaproteobacteria</taxon>
        <taxon>Sphingomonadales</taxon>
        <taxon>Sphingomonadaceae</taxon>
        <taxon>Sphingomonas</taxon>
    </lineage>
</organism>
<dbReference type="AlphaFoldDB" id="A0A2T5G1X4"/>
<dbReference type="EMBL" id="NWBU01000004">
    <property type="protein sequence ID" value="PTQ13110.1"/>
    <property type="molecule type" value="Genomic_DNA"/>
</dbReference>
<feature type="region of interest" description="Disordered" evidence="1">
    <location>
        <begin position="47"/>
        <end position="101"/>
    </location>
</feature>
<evidence type="ECO:0000313" key="2">
    <source>
        <dbReference type="EMBL" id="PTQ13110.1"/>
    </source>
</evidence>
<keyword evidence="3" id="KW-1185">Reference proteome</keyword>
<gene>
    <name evidence="2" type="ORF">CLG96_02985</name>
</gene>
<accession>A0A2T5G1X4</accession>
<evidence type="ECO:0000313" key="3">
    <source>
        <dbReference type="Proteomes" id="UP000244162"/>
    </source>
</evidence>
<protein>
    <submittedName>
        <fullName evidence="2">Uncharacterized protein</fullName>
    </submittedName>
</protein>
<comment type="caution">
    <text evidence="2">The sequence shown here is derived from an EMBL/GenBank/DDBJ whole genome shotgun (WGS) entry which is preliminary data.</text>
</comment>
<dbReference type="Proteomes" id="UP000244162">
    <property type="component" value="Unassembled WGS sequence"/>
</dbReference>